<evidence type="ECO:0000313" key="2">
    <source>
        <dbReference type="Proteomes" id="UP000001950"/>
    </source>
</evidence>
<dbReference type="EMBL" id="CR940348">
    <property type="protein sequence ID" value="CAI74077.1"/>
    <property type="molecule type" value="Genomic_DNA"/>
</dbReference>
<dbReference type="GeneID" id="3861996"/>
<protein>
    <submittedName>
        <fullName evidence="1">Uncharacterized protein</fullName>
    </submittedName>
</protein>
<name>Q4UFN9_THEAN</name>
<accession>Q4UFN9</accession>
<proteinExistence type="predicted"/>
<dbReference type="InParanoid" id="Q4UFN9"/>
<dbReference type="AlphaFoldDB" id="Q4UFN9"/>
<gene>
    <name evidence="1" type="ORF">TA15780</name>
</gene>
<dbReference type="Proteomes" id="UP000001950">
    <property type="component" value="Chromosome 2"/>
</dbReference>
<keyword evidence="2" id="KW-1185">Reference proteome</keyword>
<evidence type="ECO:0000313" key="1">
    <source>
        <dbReference type="EMBL" id="CAI74077.1"/>
    </source>
</evidence>
<reference evidence="1 2" key="1">
    <citation type="journal article" date="2005" name="Science">
        <title>Genome of the host-cell transforming parasite Theileria annulata compared with T. parva.</title>
        <authorList>
            <person name="Pain A."/>
            <person name="Renauld H."/>
            <person name="Berriman M."/>
            <person name="Murphy L."/>
            <person name="Yeats C.A."/>
            <person name="Weir W."/>
            <person name="Kerhornou A."/>
            <person name="Aslett M."/>
            <person name="Bishop R."/>
            <person name="Bouchier C."/>
            <person name="Cochet M."/>
            <person name="Coulson R.M.R."/>
            <person name="Cronin A."/>
            <person name="de Villiers E.P."/>
            <person name="Fraser A."/>
            <person name="Fosker N."/>
            <person name="Gardner M."/>
            <person name="Goble A."/>
            <person name="Griffiths-Jones S."/>
            <person name="Harris D.E."/>
            <person name="Katzer F."/>
            <person name="Larke N."/>
            <person name="Lord A."/>
            <person name="Maser P."/>
            <person name="McKellar S."/>
            <person name="Mooney P."/>
            <person name="Morton F."/>
            <person name="Nene V."/>
            <person name="O'Neil S."/>
            <person name="Price C."/>
            <person name="Quail M.A."/>
            <person name="Rabbinowitsch E."/>
            <person name="Rawlings N.D."/>
            <person name="Rutter S."/>
            <person name="Saunders D."/>
            <person name="Seeger K."/>
            <person name="Shah T."/>
            <person name="Squares R."/>
            <person name="Squares S."/>
            <person name="Tivey A."/>
            <person name="Walker A.R."/>
            <person name="Woodward J."/>
            <person name="Dobbelaere D.A.E."/>
            <person name="Langsley G."/>
            <person name="Rajandream M.A."/>
            <person name="McKeever D."/>
            <person name="Shiels B."/>
            <person name="Tait A."/>
            <person name="Barrell B.G."/>
            <person name="Hall N."/>
        </authorList>
    </citation>
    <scope>NUCLEOTIDE SEQUENCE [LARGE SCALE GENOMIC DNA]</scope>
    <source>
        <strain evidence="2">Ankara</strain>
    </source>
</reference>
<dbReference type="RefSeq" id="XP_951809.1">
    <property type="nucleotide sequence ID" value="XM_946716.1"/>
</dbReference>
<organism evidence="1 2">
    <name type="scientific">Theileria annulata</name>
    <dbReference type="NCBI Taxonomy" id="5874"/>
    <lineage>
        <taxon>Eukaryota</taxon>
        <taxon>Sar</taxon>
        <taxon>Alveolata</taxon>
        <taxon>Apicomplexa</taxon>
        <taxon>Aconoidasida</taxon>
        <taxon>Piroplasmida</taxon>
        <taxon>Theileriidae</taxon>
        <taxon>Theileria</taxon>
    </lineage>
</organism>
<dbReference type="STRING" id="5874.Q4UFN9"/>
<dbReference type="VEuPathDB" id="PiroplasmaDB:TA15780"/>
<sequence>MFWFHIVNQLKGLKSKSPFTNQWTNSNRVIPHYFRKNYYTTHSQERPQTPSYVPHKDYIYENDTYKICGVPIPDGLVQFIVLEKFVPFVTFYDIFTDKSSPHTILPQNNILESNIFENNKLLSTFRNQLIENMDNDDNKLSEIEKTRLKRLFDISNSHGISWDALDNLYLDFYTAKQEALKAWEQNKHQLIRFANEVTINRIESSKSLNQMRGSGRLIKLFTQRYYNRWLNLYMSPFSTGMLIKYLKAHVTFALLNREKYEAVGESVSIKFERSEINPYFQKPIKN</sequence>
<dbReference type="KEGG" id="tan:TA15780"/>
<dbReference type="OrthoDB" id="361602at2759"/>